<dbReference type="GO" id="GO:0015074">
    <property type="term" value="P:DNA integration"/>
    <property type="evidence" value="ECO:0007669"/>
    <property type="project" value="UniProtKB-KW"/>
</dbReference>
<dbReference type="GO" id="GO:0006310">
    <property type="term" value="P:DNA recombination"/>
    <property type="evidence" value="ECO:0007669"/>
    <property type="project" value="UniProtKB-KW"/>
</dbReference>
<comment type="caution">
    <text evidence="9">The sequence shown here is derived from an EMBL/GenBank/DDBJ whole genome shotgun (WGS) entry which is preliminary data.</text>
</comment>
<accession>A0A916Q7S9</accession>
<evidence type="ECO:0000256" key="1">
    <source>
        <dbReference type="ARBA" id="ARBA00003283"/>
    </source>
</evidence>
<name>A0A916Q7S9_9FIRM</name>
<comment type="function">
    <text evidence="1">Site-specific tyrosine recombinase, which acts by catalyzing the cutting and rejoining of the recombining DNA molecules.</text>
</comment>
<evidence type="ECO:0000256" key="5">
    <source>
        <dbReference type="ARBA" id="ARBA00023172"/>
    </source>
</evidence>
<dbReference type="InterPro" id="IPR004107">
    <property type="entry name" value="Integrase_SAM-like_N"/>
</dbReference>
<dbReference type="EMBL" id="BLYI01000023">
    <property type="protein sequence ID" value="GFO84510.1"/>
    <property type="molecule type" value="Genomic_DNA"/>
</dbReference>
<dbReference type="InterPro" id="IPR013762">
    <property type="entry name" value="Integrase-like_cat_sf"/>
</dbReference>
<evidence type="ECO:0000259" key="7">
    <source>
        <dbReference type="PROSITE" id="PS51898"/>
    </source>
</evidence>
<protein>
    <submittedName>
        <fullName evidence="9">Tyrosine recombinase XerC</fullName>
    </submittedName>
</protein>
<dbReference type="Proteomes" id="UP000613208">
    <property type="component" value="Unassembled WGS sequence"/>
</dbReference>
<dbReference type="Pfam" id="PF00589">
    <property type="entry name" value="Phage_integrase"/>
    <property type="match status" value="1"/>
</dbReference>
<evidence type="ECO:0000313" key="9">
    <source>
        <dbReference type="EMBL" id="GFO84510.1"/>
    </source>
</evidence>
<keyword evidence="4 6" id="KW-0238">DNA-binding</keyword>
<dbReference type="PANTHER" id="PTHR30349">
    <property type="entry name" value="PHAGE INTEGRASE-RELATED"/>
    <property type="match status" value="1"/>
</dbReference>
<evidence type="ECO:0000259" key="8">
    <source>
        <dbReference type="PROSITE" id="PS51900"/>
    </source>
</evidence>
<dbReference type="Gene3D" id="1.10.150.130">
    <property type="match status" value="1"/>
</dbReference>
<dbReference type="AlphaFoldDB" id="A0A916Q7S9"/>
<evidence type="ECO:0000256" key="6">
    <source>
        <dbReference type="PROSITE-ProRule" id="PRU01248"/>
    </source>
</evidence>
<dbReference type="SUPFAM" id="SSF56349">
    <property type="entry name" value="DNA breaking-rejoining enzymes"/>
    <property type="match status" value="1"/>
</dbReference>
<evidence type="ECO:0000313" key="10">
    <source>
        <dbReference type="Proteomes" id="UP000613208"/>
    </source>
</evidence>
<dbReference type="PANTHER" id="PTHR30349:SF81">
    <property type="entry name" value="TYROSINE RECOMBINASE XERC"/>
    <property type="match status" value="1"/>
</dbReference>
<sequence length="278" mass="32294">MPLLDDYKKFLRERGKSENTIKTYSGHVNEYYRWYKDTFGEELTLLYHTNILDFRSYLQNIKKLKFKSIDTKLSSLTNFNEFLVQIGVQKDLVITAEDRLKFQQDIASPAEIEKKDVEAFLQKVLVDTGKRNYAIAVILAYAGLRVSECISIGLTDIDFQARELLVIGKGNKQRIVFINDKIIHAVREYLKVRNSQSEYLFISRNGGKLHRSSVNRFFNQCSDRITPHKLRHYFCSHALEMGYTIAEVANQAGHASERTTLIYTNTSREKMKEKSNLL</sequence>
<dbReference type="RefSeq" id="WP_330611462.1">
    <property type="nucleotide sequence ID" value="NZ_BLYI01000023.1"/>
</dbReference>
<dbReference type="GO" id="GO:0003677">
    <property type="term" value="F:DNA binding"/>
    <property type="evidence" value="ECO:0007669"/>
    <property type="project" value="UniProtKB-UniRule"/>
</dbReference>
<dbReference type="InterPro" id="IPR002104">
    <property type="entry name" value="Integrase_catalytic"/>
</dbReference>
<evidence type="ECO:0000256" key="3">
    <source>
        <dbReference type="ARBA" id="ARBA00022908"/>
    </source>
</evidence>
<dbReference type="InterPro" id="IPR050090">
    <property type="entry name" value="Tyrosine_recombinase_XerCD"/>
</dbReference>
<gene>
    <name evidence="9" type="primary">xerD</name>
    <name evidence="9" type="ORF">ANBU17_08570</name>
</gene>
<evidence type="ECO:0000256" key="4">
    <source>
        <dbReference type="ARBA" id="ARBA00023125"/>
    </source>
</evidence>
<comment type="similarity">
    <text evidence="2">Belongs to the 'phage' integrase family.</text>
</comment>
<keyword evidence="3" id="KW-0229">DNA integration</keyword>
<feature type="domain" description="Core-binding (CB)" evidence="8">
    <location>
        <begin position="1"/>
        <end position="84"/>
    </location>
</feature>
<dbReference type="InterPro" id="IPR011010">
    <property type="entry name" value="DNA_brk_join_enz"/>
</dbReference>
<proteinExistence type="inferred from homology"/>
<dbReference type="InterPro" id="IPR010998">
    <property type="entry name" value="Integrase_recombinase_N"/>
</dbReference>
<feature type="domain" description="Tyr recombinase" evidence="7">
    <location>
        <begin position="107"/>
        <end position="276"/>
    </location>
</feature>
<organism evidence="9 10">
    <name type="scientific">Anaerostipes butyraticus</name>
    <dbReference type="NCBI Taxonomy" id="645466"/>
    <lineage>
        <taxon>Bacteria</taxon>
        <taxon>Bacillati</taxon>
        <taxon>Bacillota</taxon>
        <taxon>Clostridia</taxon>
        <taxon>Lachnospirales</taxon>
        <taxon>Lachnospiraceae</taxon>
        <taxon>Anaerostipes</taxon>
    </lineage>
</organism>
<evidence type="ECO:0000256" key="2">
    <source>
        <dbReference type="ARBA" id="ARBA00008857"/>
    </source>
</evidence>
<dbReference type="InterPro" id="IPR044068">
    <property type="entry name" value="CB"/>
</dbReference>
<dbReference type="PROSITE" id="PS51900">
    <property type="entry name" value="CB"/>
    <property type="match status" value="1"/>
</dbReference>
<dbReference type="Gene3D" id="1.10.443.10">
    <property type="entry name" value="Intergrase catalytic core"/>
    <property type="match status" value="1"/>
</dbReference>
<reference evidence="9" key="1">
    <citation type="submission" date="2020-06" db="EMBL/GenBank/DDBJ databases">
        <title>Characterization of fructooligosaccharide metabolism and fructooligosaccharide-degrading enzymes in human commensal butyrate producers.</title>
        <authorList>
            <person name="Tanno H."/>
            <person name="Fujii T."/>
            <person name="Hirano K."/>
            <person name="Maeno S."/>
            <person name="Tonozuka T."/>
            <person name="Sakamoto M."/>
            <person name="Ohkuma M."/>
            <person name="Tochio T."/>
            <person name="Endo A."/>
        </authorList>
    </citation>
    <scope>NUCLEOTIDE SEQUENCE</scope>
    <source>
        <strain evidence="9">JCM 17466</strain>
    </source>
</reference>
<keyword evidence="10" id="KW-1185">Reference proteome</keyword>
<dbReference type="Pfam" id="PF13495">
    <property type="entry name" value="Phage_int_SAM_4"/>
    <property type="match status" value="1"/>
</dbReference>
<dbReference type="PROSITE" id="PS51898">
    <property type="entry name" value="TYR_RECOMBINASE"/>
    <property type="match status" value="1"/>
</dbReference>
<keyword evidence="5" id="KW-0233">DNA recombination</keyword>